<dbReference type="Pfam" id="PF00560">
    <property type="entry name" value="LRR_1"/>
    <property type="match status" value="2"/>
</dbReference>
<dbReference type="RefSeq" id="XP_070140534.1">
    <property type="nucleotide sequence ID" value="XM_070284433.1"/>
</dbReference>
<sequence>MRLQVLTLDYNKLEEFPDCICRLVSLKFLNVSCNNIVRLPPELGYLTLLETFWCNNTGLRELPLEIRNCERLETLGVRGNPLKSLPESMGALSSLRWFTAENCELEEMPLTFALLSSLVHLNLKGNRLRRLPKMLMAMQKLRFVFLNGNRIDELPTRTQLEELRALNMLNLSQNPISHHSDLQLMALRQNNLYVDPPNPEDIACDCLSSRASLNTQEQQEAQARGAGDDSSDWENSVRTSELDSTDESGLEATIEDLSVMLPEISRFITTS</sequence>
<dbReference type="Proteomes" id="UP001652661">
    <property type="component" value="Chromosome 2R"/>
</dbReference>
<dbReference type="SUPFAM" id="SSF52058">
    <property type="entry name" value="L domain-like"/>
    <property type="match status" value="1"/>
</dbReference>
<dbReference type="InterPro" id="IPR050216">
    <property type="entry name" value="LRR_domain-containing"/>
</dbReference>
<keyword evidence="1" id="KW-0433">Leucine-rich repeat</keyword>
<evidence type="ECO:0000256" key="2">
    <source>
        <dbReference type="ARBA" id="ARBA00022737"/>
    </source>
</evidence>
<proteinExistence type="predicted"/>
<dbReference type="SMART" id="SM00364">
    <property type="entry name" value="LRR_BAC"/>
    <property type="match status" value="4"/>
</dbReference>
<protein>
    <submittedName>
        <fullName evidence="5">Leucine-rich repeat-containing protein 57 isoform X2</fullName>
    </submittedName>
</protein>
<feature type="region of interest" description="Disordered" evidence="3">
    <location>
        <begin position="215"/>
        <end position="251"/>
    </location>
</feature>
<evidence type="ECO:0000313" key="4">
    <source>
        <dbReference type="Proteomes" id="UP001652661"/>
    </source>
</evidence>
<dbReference type="InterPro" id="IPR003591">
    <property type="entry name" value="Leu-rich_rpt_typical-subtyp"/>
</dbReference>
<keyword evidence="2" id="KW-0677">Repeat</keyword>
<accession>A0ABM4GCT7</accession>
<reference evidence="4" key="1">
    <citation type="submission" date="2025-05" db="UniProtKB">
        <authorList>
            <consortium name="RefSeq"/>
        </authorList>
    </citation>
    <scope>NUCLEOTIDE SEQUENCE [LARGE SCALE GENOMIC DNA]</scope>
    <source>
        <strain evidence="4">14028-0561.14</strain>
    </source>
</reference>
<reference evidence="5" key="2">
    <citation type="submission" date="2025-08" db="UniProtKB">
        <authorList>
            <consortium name="RefSeq"/>
        </authorList>
    </citation>
    <scope>IDENTIFICATION</scope>
    <source>
        <strain evidence="5">14028-0561.14</strain>
        <tissue evidence="5">Whole fly</tissue>
    </source>
</reference>
<dbReference type="PANTHER" id="PTHR48051:SF1">
    <property type="entry name" value="RAS SUPPRESSOR PROTEIN 1"/>
    <property type="match status" value="1"/>
</dbReference>
<dbReference type="GeneID" id="108072245"/>
<dbReference type="InterPro" id="IPR032675">
    <property type="entry name" value="LRR_dom_sf"/>
</dbReference>
<organism evidence="4 5">
    <name type="scientific">Drosophila kikkawai</name>
    <name type="common">Fruit fly</name>
    <dbReference type="NCBI Taxonomy" id="30033"/>
    <lineage>
        <taxon>Eukaryota</taxon>
        <taxon>Metazoa</taxon>
        <taxon>Ecdysozoa</taxon>
        <taxon>Arthropoda</taxon>
        <taxon>Hexapoda</taxon>
        <taxon>Insecta</taxon>
        <taxon>Pterygota</taxon>
        <taxon>Neoptera</taxon>
        <taxon>Endopterygota</taxon>
        <taxon>Diptera</taxon>
        <taxon>Brachycera</taxon>
        <taxon>Muscomorpha</taxon>
        <taxon>Ephydroidea</taxon>
        <taxon>Drosophilidae</taxon>
        <taxon>Drosophila</taxon>
        <taxon>Sophophora</taxon>
    </lineage>
</organism>
<dbReference type="InterPro" id="IPR001611">
    <property type="entry name" value="Leu-rich_rpt"/>
</dbReference>
<dbReference type="PROSITE" id="PS51450">
    <property type="entry name" value="LRR"/>
    <property type="match status" value="1"/>
</dbReference>
<evidence type="ECO:0000256" key="1">
    <source>
        <dbReference type="ARBA" id="ARBA00022614"/>
    </source>
</evidence>
<dbReference type="SMART" id="SM00369">
    <property type="entry name" value="LRR_TYP"/>
    <property type="match status" value="4"/>
</dbReference>
<evidence type="ECO:0000256" key="3">
    <source>
        <dbReference type="SAM" id="MobiDB-lite"/>
    </source>
</evidence>
<keyword evidence="4" id="KW-1185">Reference proteome</keyword>
<evidence type="ECO:0000313" key="5">
    <source>
        <dbReference type="RefSeq" id="XP_070140534.1"/>
    </source>
</evidence>
<gene>
    <name evidence="5" type="primary">LOC108072245</name>
</gene>
<dbReference type="PANTHER" id="PTHR48051">
    <property type="match status" value="1"/>
</dbReference>
<name>A0ABM4GCT7_DROKI</name>
<dbReference type="Gene3D" id="3.80.10.10">
    <property type="entry name" value="Ribonuclease Inhibitor"/>
    <property type="match status" value="2"/>
</dbReference>